<reference evidence="3" key="1">
    <citation type="journal article" date="2020" name="Nature">
        <title>Giant virus diversity and host interactions through global metagenomics.</title>
        <authorList>
            <person name="Schulz F."/>
            <person name="Roux S."/>
            <person name="Paez-Espino D."/>
            <person name="Jungbluth S."/>
            <person name="Walsh D.A."/>
            <person name="Denef V.J."/>
            <person name="McMahon K.D."/>
            <person name="Konstantinidis K.T."/>
            <person name="Eloe-Fadrosh E.A."/>
            <person name="Kyrpides N.C."/>
            <person name="Woyke T."/>
        </authorList>
    </citation>
    <scope>NUCLEOTIDE SEQUENCE</scope>
    <source>
        <strain evidence="3">GVMAG-M-3300027206-1</strain>
    </source>
</reference>
<evidence type="ECO:0000259" key="2">
    <source>
        <dbReference type="Pfam" id="PF16903"/>
    </source>
</evidence>
<dbReference type="SUPFAM" id="SSF49749">
    <property type="entry name" value="Group II dsDNA viruses VP"/>
    <property type="match status" value="2"/>
</dbReference>
<proteinExistence type="predicted"/>
<dbReference type="InterPro" id="IPR016112">
    <property type="entry name" value="VP_dsDNA_II"/>
</dbReference>
<dbReference type="AlphaFoldDB" id="A0A6C0JG51"/>
<evidence type="ECO:0008006" key="4">
    <source>
        <dbReference type="Google" id="ProtNLM"/>
    </source>
</evidence>
<evidence type="ECO:0000313" key="3">
    <source>
        <dbReference type="EMBL" id="QHU03756.1"/>
    </source>
</evidence>
<dbReference type="Pfam" id="PF04451">
    <property type="entry name" value="Capsid_NCLDV"/>
    <property type="match status" value="1"/>
</dbReference>
<dbReference type="Gene3D" id="2.70.9.20">
    <property type="entry name" value="Major capsid protein Vp54"/>
    <property type="match status" value="1"/>
</dbReference>
<dbReference type="InterPro" id="IPR031654">
    <property type="entry name" value="Capsid_N"/>
</dbReference>
<dbReference type="InterPro" id="IPR007542">
    <property type="entry name" value="MCP_C"/>
</dbReference>
<accession>A0A6C0JG51</accession>
<dbReference type="EMBL" id="MN740387">
    <property type="protein sequence ID" value="QHU03756.1"/>
    <property type="molecule type" value="Genomic_DNA"/>
</dbReference>
<dbReference type="Gene3D" id="2.70.9.10">
    <property type="entry name" value="Adenovirus Type 2 Hexon, domain 4"/>
    <property type="match status" value="1"/>
</dbReference>
<dbReference type="Pfam" id="PF16903">
    <property type="entry name" value="Capsid_N"/>
    <property type="match status" value="1"/>
</dbReference>
<sequence>MAGRLRLAATGVQDEWLTGEPQFSYFLTNFKRHSKFAFDYVESQFDGDIDFDKTVICTIPGDKGDLIKNVTLKVTLSDPKPDDGDENDMVWSPSIITHMIDYAELLIGGQPIQRITGEYIYMHQQLHNTNDDIEQTLYFLNGHGNYLSYADPYTYFLDIPFYFYRNPSLAIPTCALQKQVVEVRIKLKPILDLVRNVSSTDPGDSYADASASILKFSLDTEFVYLTEEERNFLMTRPLDYVITQVQMSKFVMKAGENKKSVMLNFQHPVKELLFASQNDVAYLTNVSNWYNGIVNAELRFNNEIVFNRGGLFLEYEQALKHHVNVPSALVNTTQPFNGVLPKLGPSTFGVYSFALHPESPHPTGQVNMSRISHKLFTIEIAVPPAYTSFDSTTRIYAINYNVLRINSGLAGLKF</sequence>
<feature type="domain" description="Major capsid protein N-terminal" evidence="2">
    <location>
        <begin position="24"/>
        <end position="225"/>
    </location>
</feature>
<name>A0A6C0JG51_9ZZZZ</name>
<dbReference type="GO" id="GO:0005198">
    <property type="term" value="F:structural molecule activity"/>
    <property type="evidence" value="ECO:0007669"/>
    <property type="project" value="InterPro"/>
</dbReference>
<protein>
    <recommendedName>
        <fullName evidence="4">Major capsid protein N-terminal domain-containing protein</fullName>
    </recommendedName>
</protein>
<evidence type="ECO:0000259" key="1">
    <source>
        <dbReference type="Pfam" id="PF04451"/>
    </source>
</evidence>
<organism evidence="3">
    <name type="scientific">viral metagenome</name>
    <dbReference type="NCBI Taxonomy" id="1070528"/>
    <lineage>
        <taxon>unclassified sequences</taxon>
        <taxon>metagenomes</taxon>
        <taxon>organismal metagenomes</taxon>
    </lineage>
</organism>
<dbReference type="InterPro" id="IPR038519">
    <property type="entry name" value="MCP_C_sf"/>
</dbReference>
<feature type="domain" description="Major capsid protein C-terminal" evidence="1">
    <location>
        <begin position="229"/>
        <end position="411"/>
    </location>
</feature>